<dbReference type="Proteomes" id="UP000008075">
    <property type="component" value="Chromosome"/>
</dbReference>
<accession>D3VKX3</accession>
<feature type="transmembrane region" description="Helical" evidence="1">
    <location>
        <begin position="12"/>
        <end position="34"/>
    </location>
</feature>
<dbReference type="KEGG" id="xne:XNC1_3179"/>
<keyword evidence="1" id="KW-0472">Membrane</keyword>
<evidence type="ECO:0000313" key="2">
    <source>
        <dbReference type="EMBL" id="CBJ91231.1"/>
    </source>
</evidence>
<evidence type="ECO:0000313" key="3">
    <source>
        <dbReference type="Proteomes" id="UP000008075"/>
    </source>
</evidence>
<reference evidence="2 3" key="1">
    <citation type="journal article" date="2011" name="PLoS ONE">
        <title>The entomopathogenic bacterial endosymbionts xenorhabdus and photorhabdus: convergent lifestyles from divergent genomes.</title>
        <authorList>
            <person name="Chaston J.M."/>
            <person name="Suen G."/>
            <person name="Tucker S.L."/>
            <person name="Andersen A.W."/>
            <person name="Bhasin A."/>
            <person name="Bode E."/>
            <person name="Bode H.B."/>
            <person name="Brachmann A.O."/>
            <person name="Cowles C.E."/>
            <person name="Cowles K.N."/>
            <person name="Darby C."/>
            <person name="de Leon L."/>
            <person name="Drace K."/>
            <person name="Du Z."/>
            <person name="Givaudan A."/>
            <person name="Herbert Tran E.E."/>
            <person name="Jewell K.A."/>
            <person name="Knack J.J."/>
            <person name="Krasomil-Osterfeld K.C."/>
            <person name="Kukor R."/>
            <person name="Lanois A."/>
            <person name="Latreille P."/>
            <person name="Leimgruber N.K."/>
            <person name="Lipke C.M."/>
            <person name="Liu R."/>
            <person name="Lu X."/>
            <person name="Martens E.C."/>
            <person name="Marri P.R."/>
            <person name="Medigue C."/>
            <person name="Menard M.L."/>
            <person name="Miller N.M."/>
            <person name="Morales-Soto N."/>
            <person name="Norton S."/>
            <person name="Ogier J.C."/>
            <person name="Orchard S.S."/>
            <person name="Park D."/>
            <person name="Park Y."/>
            <person name="Qurollo B.A."/>
            <person name="Sugar D.R."/>
            <person name="Richards G.R."/>
            <person name="Rouy Z."/>
            <person name="Slominski B."/>
            <person name="Slominski K."/>
            <person name="Snyder H."/>
            <person name="Tjaden B.C."/>
            <person name="van der Hoeven R."/>
            <person name="Welch R.D."/>
            <person name="Wheeler C."/>
            <person name="Xiang B."/>
            <person name="Barbazuk B."/>
            <person name="Gaudriault S."/>
            <person name="Goodner B."/>
            <person name="Slater S.C."/>
            <person name="Forst S."/>
            <person name="Goldman B.S."/>
            <person name="Goodrich-Blair H."/>
        </authorList>
    </citation>
    <scope>NUCLEOTIDE SEQUENCE [LARGE SCALE GENOMIC DNA]</scope>
    <source>
        <strain evidence="3">ATCC 19061 / DSM 3370 / CCUG 14189 / LMG 1036 / NCIMB 9965 / AN6</strain>
    </source>
</reference>
<sequence>MILVIQSSKNHFIYYYVINQTLALLFILVIRCSIKKTK</sequence>
<protein>
    <submittedName>
        <fullName evidence="2">Uncharacterized protein</fullName>
    </submittedName>
</protein>
<keyword evidence="1" id="KW-1133">Transmembrane helix</keyword>
<evidence type="ECO:0000256" key="1">
    <source>
        <dbReference type="SAM" id="Phobius"/>
    </source>
</evidence>
<keyword evidence="1" id="KW-0812">Transmembrane</keyword>
<dbReference type="HOGENOM" id="CLU_3335070_0_0_6"/>
<dbReference type="STRING" id="406817.XNC1_3179"/>
<keyword evidence="3" id="KW-1185">Reference proteome</keyword>
<dbReference type="EMBL" id="FN667742">
    <property type="protein sequence ID" value="CBJ91231.1"/>
    <property type="molecule type" value="Genomic_DNA"/>
</dbReference>
<organism evidence="2 3">
    <name type="scientific">Xenorhabdus nematophila (strain ATCC 19061 / DSM 3370 / CCUG 14189 / LMG 1036 / NCIMB 9965 / AN6)</name>
    <dbReference type="NCBI Taxonomy" id="406817"/>
    <lineage>
        <taxon>Bacteria</taxon>
        <taxon>Pseudomonadati</taxon>
        <taxon>Pseudomonadota</taxon>
        <taxon>Gammaproteobacteria</taxon>
        <taxon>Enterobacterales</taxon>
        <taxon>Morganellaceae</taxon>
        <taxon>Xenorhabdus</taxon>
    </lineage>
</organism>
<name>D3VKX3_XENNA</name>
<proteinExistence type="predicted"/>
<gene>
    <name evidence="2" type="ordered locus">XNC1_3179</name>
</gene>
<dbReference type="AlphaFoldDB" id="D3VKX3"/>